<dbReference type="RefSeq" id="WP_375735508.1">
    <property type="nucleotide sequence ID" value="NZ_JBCGDC010000071.1"/>
</dbReference>
<evidence type="ECO:0000313" key="3">
    <source>
        <dbReference type="Proteomes" id="UP001582793"/>
    </source>
</evidence>
<name>A0ABV5CV24_9ACTN</name>
<dbReference type="EMBL" id="JBCGDC010000071">
    <property type="protein sequence ID" value="MFB6395863.1"/>
    <property type="molecule type" value="Genomic_DNA"/>
</dbReference>
<accession>A0ABV5CV24</accession>
<dbReference type="Gene3D" id="3.40.50.10320">
    <property type="entry name" value="LmbE-like"/>
    <property type="match status" value="1"/>
</dbReference>
<evidence type="ECO:0000256" key="1">
    <source>
        <dbReference type="ARBA" id="ARBA00022833"/>
    </source>
</evidence>
<gene>
    <name evidence="2" type="ORF">AAFH96_22510</name>
</gene>
<protein>
    <submittedName>
        <fullName evidence="2">PIG-L deacetylase family protein</fullName>
    </submittedName>
</protein>
<dbReference type="InterPro" id="IPR003737">
    <property type="entry name" value="GlcNAc_PI_deacetylase-related"/>
</dbReference>
<organism evidence="2 3">
    <name type="scientific">Polymorphospora lycopeni</name>
    <dbReference type="NCBI Taxonomy" id="3140240"/>
    <lineage>
        <taxon>Bacteria</taxon>
        <taxon>Bacillati</taxon>
        <taxon>Actinomycetota</taxon>
        <taxon>Actinomycetes</taxon>
        <taxon>Micromonosporales</taxon>
        <taxon>Micromonosporaceae</taxon>
        <taxon>Polymorphospora</taxon>
    </lineage>
</organism>
<dbReference type="Pfam" id="PF02585">
    <property type="entry name" value="PIG-L"/>
    <property type="match status" value="1"/>
</dbReference>
<keyword evidence="3" id="KW-1185">Reference proteome</keyword>
<comment type="caution">
    <text evidence="2">The sequence shown here is derived from an EMBL/GenBank/DDBJ whole genome shotgun (WGS) entry which is preliminary data.</text>
</comment>
<evidence type="ECO:0000313" key="2">
    <source>
        <dbReference type="EMBL" id="MFB6395863.1"/>
    </source>
</evidence>
<keyword evidence="1" id="KW-0862">Zinc</keyword>
<reference evidence="2 3" key="1">
    <citation type="submission" date="2024-04" db="EMBL/GenBank/DDBJ databases">
        <title>Polymorphospora sp. isolated from Baiyangdian Lake in Xiong'an New Area.</title>
        <authorList>
            <person name="Zhang X."/>
            <person name="Liu J."/>
        </authorList>
    </citation>
    <scope>NUCLEOTIDE SEQUENCE [LARGE SCALE GENOMIC DNA]</scope>
    <source>
        <strain evidence="2 3">2-325</strain>
    </source>
</reference>
<sequence length="238" mass="25478">MAETMLVVSAHAADFVWRAAGAVALHTAAGGSATVVCLSYGERGESGDLWREPGQTVEAVKVRRHAEGAKAAAEVGADYVPLDLGDYPLEVPPAALRRLADIYLDVRPQVLLIHAPADPFNPDHPVASAAAAKARLLAMGAGGVPAAFPTIPPPRMLAFEPHQPDQCGFAADVFLDITPVFARKQAAMAAMASQSYLADHYRQRAEQRAYQSRYLGAGTEVRYAEAYQRMTPELRTAL</sequence>
<dbReference type="InterPro" id="IPR024078">
    <property type="entry name" value="LmbE-like_dom_sf"/>
</dbReference>
<dbReference type="Proteomes" id="UP001582793">
    <property type="component" value="Unassembled WGS sequence"/>
</dbReference>
<proteinExistence type="predicted"/>
<dbReference type="SUPFAM" id="SSF102588">
    <property type="entry name" value="LmbE-like"/>
    <property type="match status" value="1"/>
</dbReference>